<dbReference type="GO" id="GO:0016491">
    <property type="term" value="F:oxidoreductase activity"/>
    <property type="evidence" value="ECO:0007669"/>
    <property type="project" value="InterPro"/>
</dbReference>
<evidence type="ECO:0000313" key="3">
    <source>
        <dbReference type="Proteomes" id="UP001321760"/>
    </source>
</evidence>
<comment type="similarity">
    <text evidence="1">Belongs to the asaB hydroxylase/desaturase family.</text>
</comment>
<dbReference type="Proteomes" id="UP001321760">
    <property type="component" value="Unassembled WGS sequence"/>
</dbReference>
<organism evidence="2 3">
    <name type="scientific">Podospora aff. communis PSN243</name>
    <dbReference type="NCBI Taxonomy" id="3040156"/>
    <lineage>
        <taxon>Eukaryota</taxon>
        <taxon>Fungi</taxon>
        <taxon>Dikarya</taxon>
        <taxon>Ascomycota</taxon>
        <taxon>Pezizomycotina</taxon>
        <taxon>Sordariomycetes</taxon>
        <taxon>Sordariomycetidae</taxon>
        <taxon>Sordariales</taxon>
        <taxon>Podosporaceae</taxon>
        <taxon>Podospora</taxon>
    </lineage>
</organism>
<keyword evidence="3" id="KW-1185">Reference proteome</keyword>
<reference evidence="2" key="2">
    <citation type="submission" date="2023-05" db="EMBL/GenBank/DDBJ databases">
        <authorList>
            <consortium name="Lawrence Berkeley National Laboratory"/>
            <person name="Steindorff A."/>
            <person name="Hensen N."/>
            <person name="Bonometti L."/>
            <person name="Westerberg I."/>
            <person name="Brannstrom I.O."/>
            <person name="Guillou S."/>
            <person name="Cros-Aarteil S."/>
            <person name="Calhoun S."/>
            <person name="Haridas S."/>
            <person name="Kuo A."/>
            <person name="Mondo S."/>
            <person name="Pangilinan J."/>
            <person name="Riley R."/>
            <person name="Labutti K."/>
            <person name="Andreopoulos B."/>
            <person name="Lipzen A."/>
            <person name="Chen C."/>
            <person name="Yanf M."/>
            <person name="Daum C."/>
            <person name="Ng V."/>
            <person name="Clum A."/>
            <person name="Ohm R."/>
            <person name="Martin F."/>
            <person name="Silar P."/>
            <person name="Natvig D."/>
            <person name="Lalanne C."/>
            <person name="Gautier V."/>
            <person name="Ament-Velasquez S.L."/>
            <person name="Kruys A."/>
            <person name="Hutchinson M.I."/>
            <person name="Powell A.J."/>
            <person name="Barry K."/>
            <person name="Miller A.N."/>
            <person name="Grigoriev I.V."/>
            <person name="Debuchy R."/>
            <person name="Gladieux P."/>
            <person name="Thoren M.H."/>
            <person name="Johannesson H."/>
        </authorList>
    </citation>
    <scope>NUCLEOTIDE SEQUENCE</scope>
    <source>
        <strain evidence="2">PSN243</strain>
    </source>
</reference>
<dbReference type="PANTHER" id="PTHR34598">
    <property type="entry name" value="BLL6449 PROTEIN"/>
    <property type="match status" value="1"/>
</dbReference>
<name>A0AAV9GAN5_9PEZI</name>
<evidence type="ECO:0008006" key="4">
    <source>
        <dbReference type="Google" id="ProtNLM"/>
    </source>
</evidence>
<evidence type="ECO:0000256" key="1">
    <source>
        <dbReference type="ARBA" id="ARBA00023604"/>
    </source>
</evidence>
<dbReference type="PANTHER" id="PTHR34598:SF3">
    <property type="entry name" value="OXIDOREDUCTASE AN1597"/>
    <property type="match status" value="1"/>
</dbReference>
<dbReference type="EMBL" id="MU865980">
    <property type="protein sequence ID" value="KAK4444201.1"/>
    <property type="molecule type" value="Genomic_DNA"/>
</dbReference>
<sequence>MINDISATLEFLEDLDLYKTERPYILTPHGHGLDHLGDSKNGQSLNTVRLINGEVVVRDIRGADQDNFTLQEAGFEVVNDETRNKTLDFMSEEARRDYGRETEEFWKRKLGSEYVLTYNVRLRRNGYWDPNEPVNVAARGWIDPPAKGIHVDLTFEQAPILISNHLTEQGKTEYLAPGYRYRIVNTWRPLIPFIEDNPLAVCDTRTIEPSDLVLTDRIFPNNEYTLYLVKHNQQQRWHWLSKQTPSELTLMMMYDSKPGAARFCAHGSFVNPLAPTNAVPRRSIETRSLVVTKE</sequence>
<reference evidence="2" key="1">
    <citation type="journal article" date="2023" name="Mol. Phylogenet. Evol.">
        <title>Genome-scale phylogeny and comparative genomics of the fungal order Sordariales.</title>
        <authorList>
            <person name="Hensen N."/>
            <person name="Bonometti L."/>
            <person name="Westerberg I."/>
            <person name="Brannstrom I.O."/>
            <person name="Guillou S."/>
            <person name="Cros-Aarteil S."/>
            <person name="Calhoun S."/>
            <person name="Haridas S."/>
            <person name="Kuo A."/>
            <person name="Mondo S."/>
            <person name="Pangilinan J."/>
            <person name="Riley R."/>
            <person name="LaButti K."/>
            <person name="Andreopoulos B."/>
            <person name="Lipzen A."/>
            <person name="Chen C."/>
            <person name="Yan M."/>
            <person name="Daum C."/>
            <person name="Ng V."/>
            <person name="Clum A."/>
            <person name="Steindorff A."/>
            <person name="Ohm R.A."/>
            <person name="Martin F."/>
            <person name="Silar P."/>
            <person name="Natvig D.O."/>
            <person name="Lalanne C."/>
            <person name="Gautier V."/>
            <person name="Ament-Velasquez S.L."/>
            <person name="Kruys A."/>
            <person name="Hutchinson M.I."/>
            <person name="Powell A.J."/>
            <person name="Barry K."/>
            <person name="Miller A.N."/>
            <person name="Grigoriev I.V."/>
            <person name="Debuchy R."/>
            <person name="Gladieux P."/>
            <person name="Hiltunen Thoren M."/>
            <person name="Johannesson H."/>
        </authorList>
    </citation>
    <scope>NUCLEOTIDE SEQUENCE</scope>
    <source>
        <strain evidence="2">PSN243</strain>
    </source>
</reference>
<protein>
    <recommendedName>
        <fullName evidence="4">Methyltransferase</fullName>
    </recommendedName>
</protein>
<dbReference type="InterPro" id="IPR044053">
    <property type="entry name" value="AsaB-like"/>
</dbReference>
<dbReference type="AlphaFoldDB" id="A0AAV9GAN5"/>
<accession>A0AAV9GAN5</accession>
<gene>
    <name evidence="2" type="ORF">QBC34DRAFT_430091</name>
</gene>
<evidence type="ECO:0000313" key="2">
    <source>
        <dbReference type="EMBL" id="KAK4444201.1"/>
    </source>
</evidence>
<comment type="caution">
    <text evidence="2">The sequence shown here is derived from an EMBL/GenBank/DDBJ whole genome shotgun (WGS) entry which is preliminary data.</text>
</comment>
<dbReference type="NCBIfam" id="NF041278">
    <property type="entry name" value="CmcJ_NvfI_EfuI"/>
    <property type="match status" value="1"/>
</dbReference>
<proteinExistence type="inferred from homology"/>